<proteinExistence type="predicted"/>
<feature type="region of interest" description="Disordered" evidence="1">
    <location>
        <begin position="1"/>
        <end position="123"/>
    </location>
</feature>
<protein>
    <submittedName>
        <fullName evidence="2">Uncharacterized protein</fullName>
    </submittedName>
</protein>
<comment type="caution">
    <text evidence="2">The sequence shown here is derived from an EMBL/GenBank/DDBJ whole genome shotgun (WGS) entry which is preliminary data.</text>
</comment>
<gene>
    <name evidence="2" type="ORF">HPP92_022131</name>
</gene>
<accession>A0A835PXM3</accession>
<sequence>MNKVVVHLSTPPYKKPTTNSKHKLNGTRPWPPPPPNPLPCSSSSTSSSSISAPPGTPAIATPATAPARIHLSPRLGNLPRETVPRHLPRSTCHPQRRRHPPRPPRAAADAQSTRSSSAYASMC</sequence>
<feature type="compositionally biased region" description="Polar residues" evidence="1">
    <location>
        <begin position="112"/>
        <end position="123"/>
    </location>
</feature>
<feature type="compositionally biased region" description="Low complexity" evidence="1">
    <location>
        <begin position="39"/>
        <end position="67"/>
    </location>
</feature>
<dbReference type="Proteomes" id="UP000639772">
    <property type="component" value="Chromosome 12"/>
</dbReference>
<dbReference type="AlphaFoldDB" id="A0A835PXM3"/>
<dbReference type="EMBL" id="JADCNM010000012">
    <property type="protein sequence ID" value="KAG0459003.1"/>
    <property type="molecule type" value="Genomic_DNA"/>
</dbReference>
<organism evidence="2 3">
    <name type="scientific">Vanilla planifolia</name>
    <name type="common">Vanilla</name>
    <dbReference type="NCBI Taxonomy" id="51239"/>
    <lineage>
        <taxon>Eukaryota</taxon>
        <taxon>Viridiplantae</taxon>
        <taxon>Streptophyta</taxon>
        <taxon>Embryophyta</taxon>
        <taxon>Tracheophyta</taxon>
        <taxon>Spermatophyta</taxon>
        <taxon>Magnoliopsida</taxon>
        <taxon>Liliopsida</taxon>
        <taxon>Asparagales</taxon>
        <taxon>Orchidaceae</taxon>
        <taxon>Vanilloideae</taxon>
        <taxon>Vanilleae</taxon>
        <taxon>Vanilla</taxon>
    </lineage>
</organism>
<feature type="compositionally biased region" description="Pro residues" evidence="1">
    <location>
        <begin position="29"/>
        <end position="38"/>
    </location>
</feature>
<reference evidence="2 3" key="1">
    <citation type="journal article" date="2020" name="Nat. Food">
        <title>A phased Vanilla planifolia genome enables genetic improvement of flavour and production.</title>
        <authorList>
            <person name="Hasing T."/>
            <person name="Tang H."/>
            <person name="Brym M."/>
            <person name="Khazi F."/>
            <person name="Huang T."/>
            <person name="Chambers A.H."/>
        </authorList>
    </citation>
    <scope>NUCLEOTIDE SEQUENCE [LARGE SCALE GENOMIC DNA]</scope>
    <source>
        <tissue evidence="2">Leaf</tissue>
    </source>
</reference>
<name>A0A835PXM3_VANPL</name>
<evidence type="ECO:0000313" key="2">
    <source>
        <dbReference type="EMBL" id="KAG0459003.1"/>
    </source>
</evidence>
<evidence type="ECO:0000256" key="1">
    <source>
        <dbReference type="SAM" id="MobiDB-lite"/>
    </source>
</evidence>
<evidence type="ECO:0000313" key="3">
    <source>
        <dbReference type="Proteomes" id="UP000639772"/>
    </source>
</evidence>